<reference evidence="2 3" key="1">
    <citation type="submission" date="2019-03" db="EMBL/GenBank/DDBJ databases">
        <title>Draft genome sequence of Xylaria hypoxylon DSM 108379, a ubiquitous saprotrophic-parasitic fungi on hardwood.</title>
        <authorList>
            <person name="Buettner E."/>
            <person name="Leonhardt S."/>
            <person name="Gebauer A.M."/>
            <person name="Liers C."/>
            <person name="Hofrichter M."/>
            <person name="Kellner H."/>
        </authorList>
    </citation>
    <scope>NUCLEOTIDE SEQUENCE [LARGE SCALE GENOMIC DNA]</scope>
    <source>
        <strain evidence="2 3">DSM 108379</strain>
    </source>
</reference>
<sequence>MDVTVNCLLDFPQGGDPARVCPSLTNDITIVPVPSCGRIAAFDEPSLLFASSNNTLSKRQSGDVSPTCANADGCGGKVCTGYWCDPAPTGFPPGYQDPKDPSSSGASASPTTITQGFPPGNPLPGPINCFDEDDFPGHGDVSASAQDDLSQIFSDIYPEVETIGPNSRAVTLHGTDMHGINYDYSAEWADGCVTTVAEQDFGFPLGSPSLITAYLLVREDYTKFFEMLSQLMLESRQ</sequence>
<dbReference type="EMBL" id="SKBN01000203">
    <property type="protein sequence ID" value="TGJ80754.1"/>
    <property type="molecule type" value="Genomic_DNA"/>
</dbReference>
<dbReference type="OrthoDB" id="1896086at2759"/>
<feature type="region of interest" description="Disordered" evidence="1">
    <location>
        <begin position="93"/>
        <end position="131"/>
    </location>
</feature>
<feature type="compositionally biased region" description="Low complexity" evidence="1">
    <location>
        <begin position="101"/>
        <end position="112"/>
    </location>
</feature>
<evidence type="ECO:0000256" key="1">
    <source>
        <dbReference type="SAM" id="MobiDB-lite"/>
    </source>
</evidence>
<evidence type="ECO:0000313" key="2">
    <source>
        <dbReference type="EMBL" id="TGJ80754.1"/>
    </source>
</evidence>
<accession>A0A4Z0YA51</accession>
<organism evidence="2 3">
    <name type="scientific">Xylaria hypoxylon</name>
    <dbReference type="NCBI Taxonomy" id="37992"/>
    <lineage>
        <taxon>Eukaryota</taxon>
        <taxon>Fungi</taxon>
        <taxon>Dikarya</taxon>
        <taxon>Ascomycota</taxon>
        <taxon>Pezizomycotina</taxon>
        <taxon>Sordariomycetes</taxon>
        <taxon>Xylariomycetidae</taxon>
        <taxon>Xylariales</taxon>
        <taxon>Xylariaceae</taxon>
        <taxon>Xylaria</taxon>
    </lineage>
</organism>
<dbReference type="Proteomes" id="UP000297716">
    <property type="component" value="Unassembled WGS sequence"/>
</dbReference>
<comment type="caution">
    <text evidence="2">The sequence shown here is derived from an EMBL/GenBank/DDBJ whole genome shotgun (WGS) entry which is preliminary data.</text>
</comment>
<dbReference type="STRING" id="37992.A0A4Z0YA51"/>
<gene>
    <name evidence="2" type="ORF">E0Z10_g8017</name>
</gene>
<dbReference type="AlphaFoldDB" id="A0A4Z0YA51"/>
<protein>
    <submittedName>
        <fullName evidence="2">Uncharacterized protein</fullName>
    </submittedName>
</protein>
<evidence type="ECO:0000313" key="3">
    <source>
        <dbReference type="Proteomes" id="UP000297716"/>
    </source>
</evidence>
<proteinExistence type="predicted"/>
<keyword evidence="3" id="KW-1185">Reference proteome</keyword>
<name>A0A4Z0YA51_9PEZI</name>